<comment type="similarity">
    <text evidence="1 3 5">Belongs to the GrpE family.</text>
</comment>
<evidence type="ECO:0000256" key="6">
    <source>
        <dbReference type="SAM" id="MobiDB-lite"/>
    </source>
</evidence>
<evidence type="ECO:0000313" key="7">
    <source>
        <dbReference type="EMBL" id="QEC46990.1"/>
    </source>
</evidence>
<evidence type="ECO:0000256" key="2">
    <source>
        <dbReference type="ARBA" id="ARBA00023186"/>
    </source>
</evidence>
<dbReference type="RefSeq" id="WP_146916847.1">
    <property type="nucleotide sequence ID" value="NZ_CP042430.1"/>
</dbReference>
<dbReference type="GO" id="GO:0042803">
    <property type="term" value="F:protein homodimerization activity"/>
    <property type="evidence" value="ECO:0007669"/>
    <property type="project" value="InterPro"/>
</dbReference>
<comment type="function">
    <text evidence="3 4">Participates actively in the response to hyperosmotic and heat shock by preventing the aggregation of stress-denatured proteins, in association with DnaK and GrpE. It is the nucleotide exchange factor for DnaK and may function as a thermosensor. Unfolded proteins bind initially to DnaJ; upon interaction with the DnaJ-bound protein, DnaK hydrolyzes its bound ATP, resulting in the formation of a stable complex. GrpE releases ADP from DnaK; ATP binding to DnaK triggers the release of the substrate protein, thus completing the reaction cycle. Several rounds of ATP-dependent interactions between DnaJ, DnaK and GrpE are required for fully efficient folding.</text>
</comment>
<dbReference type="InterPro" id="IPR013805">
    <property type="entry name" value="GrpE_CC"/>
</dbReference>
<comment type="subcellular location">
    <subcellularLocation>
        <location evidence="3">Cytoplasm</location>
    </subcellularLocation>
</comment>
<dbReference type="Gene3D" id="2.30.22.10">
    <property type="entry name" value="Head domain of nucleotide exchange factor GrpE"/>
    <property type="match status" value="1"/>
</dbReference>
<dbReference type="HAMAP" id="MF_01151">
    <property type="entry name" value="GrpE"/>
    <property type="match status" value="1"/>
</dbReference>
<dbReference type="GO" id="GO:0006457">
    <property type="term" value="P:protein folding"/>
    <property type="evidence" value="ECO:0007669"/>
    <property type="project" value="InterPro"/>
</dbReference>
<keyword evidence="8" id="KW-1185">Reference proteome</keyword>
<dbReference type="AlphaFoldDB" id="A0A5B8U208"/>
<keyword evidence="3 4" id="KW-0346">Stress response</keyword>
<dbReference type="PANTHER" id="PTHR21237:SF23">
    <property type="entry name" value="GRPE PROTEIN HOMOLOG, MITOCHONDRIAL"/>
    <property type="match status" value="1"/>
</dbReference>
<feature type="compositionally biased region" description="Low complexity" evidence="6">
    <location>
        <begin position="14"/>
        <end position="48"/>
    </location>
</feature>
<evidence type="ECO:0000256" key="5">
    <source>
        <dbReference type="RuleBase" id="RU004478"/>
    </source>
</evidence>
<dbReference type="EMBL" id="CP042430">
    <property type="protein sequence ID" value="QEC46990.1"/>
    <property type="molecule type" value="Genomic_DNA"/>
</dbReference>
<accession>A0A5B8U208</accession>
<dbReference type="PANTHER" id="PTHR21237">
    <property type="entry name" value="GRPE PROTEIN"/>
    <property type="match status" value="1"/>
</dbReference>
<name>A0A5B8U208_9ACTN</name>
<dbReference type="Pfam" id="PF01025">
    <property type="entry name" value="GrpE"/>
    <property type="match status" value="1"/>
</dbReference>
<proteinExistence type="inferred from homology"/>
<keyword evidence="2 3" id="KW-0143">Chaperone</keyword>
<dbReference type="InterPro" id="IPR000740">
    <property type="entry name" value="GrpE"/>
</dbReference>
<dbReference type="GO" id="GO:0000774">
    <property type="term" value="F:adenyl-nucleotide exchange factor activity"/>
    <property type="evidence" value="ECO:0007669"/>
    <property type="project" value="InterPro"/>
</dbReference>
<evidence type="ECO:0000256" key="1">
    <source>
        <dbReference type="ARBA" id="ARBA00009054"/>
    </source>
</evidence>
<dbReference type="OrthoDB" id="5191115at2"/>
<sequence>MSDHGETTADGVQDPVAEAAPEEAPAPTAAPDEPEAAAAPGGAGPEAAAPDEPEVPAEPDYKDLYLRAAAETENVRKRARRDVELANARGVGRLARELLPSLDNLDRALAHAEAEEGDSEHHLTKGIRLVQAELLAALTRVGIEPYTPDGEAFDPHQHEALSQMPVEGTPSGTIVQVYQPGYRYKDEVLRAAKVVVAA</sequence>
<keyword evidence="3" id="KW-0963">Cytoplasm</keyword>
<dbReference type="GO" id="GO:0051082">
    <property type="term" value="F:unfolded protein binding"/>
    <property type="evidence" value="ECO:0007669"/>
    <property type="project" value="TreeGrafter"/>
</dbReference>
<dbReference type="CDD" id="cd00446">
    <property type="entry name" value="GrpE"/>
    <property type="match status" value="1"/>
</dbReference>
<reference evidence="7 8" key="1">
    <citation type="journal article" date="2018" name="J. Microbiol.">
        <title>Baekduia soli gen. nov., sp. nov., a novel bacterium isolated from the soil of Baekdu Mountain and proposal of a novel family name, Baekduiaceae fam. nov.</title>
        <authorList>
            <person name="An D.S."/>
            <person name="Siddiqi M.Z."/>
            <person name="Kim K.H."/>
            <person name="Yu H.S."/>
            <person name="Im W.T."/>
        </authorList>
    </citation>
    <scope>NUCLEOTIDE SEQUENCE [LARGE SCALE GENOMIC DNA]</scope>
    <source>
        <strain evidence="7 8">BR7-21</strain>
    </source>
</reference>
<comment type="subunit">
    <text evidence="3">Homodimer.</text>
</comment>
<evidence type="ECO:0000313" key="8">
    <source>
        <dbReference type="Proteomes" id="UP000321805"/>
    </source>
</evidence>
<evidence type="ECO:0000256" key="3">
    <source>
        <dbReference type="HAMAP-Rule" id="MF_01151"/>
    </source>
</evidence>
<gene>
    <name evidence="3" type="primary">grpE</name>
    <name evidence="7" type="ORF">FSW04_04895</name>
</gene>
<feature type="region of interest" description="Disordered" evidence="6">
    <location>
        <begin position="1"/>
        <end position="64"/>
    </location>
</feature>
<dbReference type="InterPro" id="IPR009012">
    <property type="entry name" value="GrpE_head"/>
</dbReference>
<dbReference type="SUPFAM" id="SSF51064">
    <property type="entry name" value="Head domain of nucleotide exchange factor GrpE"/>
    <property type="match status" value="1"/>
</dbReference>
<protein>
    <recommendedName>
        <fullName evidence="3 4">Protein GrpE</fullName>
    </recommendedName>
    <alternativeName>
        <fullName evidence="3">HSP-70 cofactor</fullName>
    </alternativeName>
</protein>
<dbReference type="SUPFAM" id="SSF58014">
    <property type="entry name" value="Coiled-coil domain of nucleotide exchange factor GrpE"/>
    <property type="match status" value="1"/>
</dbReference>
<dbReference type="Proteomes" id="UP000321805">
    <property type="component" value="Chromosome"/>
</dbReference>
<dbReference type="KEGG" id="bsol:FSW04_04895"/>
<evidence type="ECO:0000256" key="4">
    <source>
        <dbReference type="RuleBase" id="RU000639"/>
    </source>
</evidence>
<dbReference type="GO" id="GO:0051087">
    <property type="term" value="F:protein-folding chaperone binding"/>
    <property type="evidence" value="ECO:0007669"/>
    <property type="project" value="InterPro"/>
</dbReference>
<dbReference type="PRINTS" id="PR00773">
    <property type="entry name" value="GRPEPROTEIN"/>
</dbReference>
<organism evidence="7 8">
    <name type="scientific">Baekduia soli</name>
    <dbReference type="NCBI Taxonomy" id="496014"/>
    <lineage>
        <taxon>Bacteria</taxon>
        <taxon>Bacillati</taxon>
        <taxon>Actinomycetota</taxon>
        <taxon>Thermoleophilia</taxon>
        <taxon>Solirubrobacterales</taxon>
        <taxon>Baekduiaceae</taxon>
        <taxon>Baekduia</taxon>
    </lineage>
</organism>
<dbReference type="Gene3D" id="3.90.20.20">
    <property type="match status" value="1"/>
</dbReference>
<dbReference type="PROSITE" id="PS01071">
    <property type="entry name" value="GRPE"/>
    <property type="match status" value="1"/>
</dbReference>
<dbReference type="GO" id="GO:0005737">
    <property type="term" value="C:cytoplasm"/>
    <property type="evidence" value="ECO:0007669"/>
    <property type="project" value="UniProtKB-SubCell"/>
</dbReference>